<reference evidence="1" key="1">
    <citation type="journal article" date="2015" name="Genome Announc.">
        <title>Draft Genome Sequence of Anaerolineae Strain TC1, a Novel Isolate from a Methanogenic Wastewater Treatment System.</title>
        <authorList>
            <person name="Matsuura N."/>
            <person name="Tourlousse D.M."/>
            <person name="Sun L."/>
            <person name="Toyonaga M."/>
            <person name="Kuroda K."/>
            <person name="Ohashi A."/>
            <person name="Cruz R."/>
            <person name="Yamaguchi T."/>
            <person name="Sekiguchi Y."/>
        </authorList>
    </citation>
    <scope>NUCLEOTIDE SEQUENCE [LARGE SCALE GENOMIC DNA]</scope>
    <source>
        <strain evidence="1">TC1</strain>
    </source>
</reference>
<dbReference type="AlphaFoldDB" id="A0A0S7BVJ2"/>
<accession>A0A0S7BVJ2</accession>
<evidence type="ECO:0008006" key="3">
    <source>
        <dbReference type="Google" id="ProtNLM"/>
    </source>
</evidence>
<evidence type="ECO:0000313" key="1">
    <source>
        <dbReference type="EMBL" id="GAP41774.1"/>
    </source>
</evidence>
<proteinExistence type="predicted"/>
<dbReference type="OrthoDB" id="506288at2"/>
<dbReference type="STRING" id="1678840.ATC1_131770"/>
<dbReference type="InterPro" id="IPR027417">
    <property type="entry name" value="P-loop_NTPase"/>
</dbReference>
<dbReference type="RefSeq" id="WP_062283699.1">
    <property type="nucleotide sequence ID" value="NZ_DF968181.1"/>
</dbReference>
<dbReference type="Gene3D" id="3.40.50.300">
    <property type="entry name" value="P-loop containing nucleotide triphosphate hydrolases"/>
    <property type="match status" value="1"/>
</dbReference>
<evidence type="ECO:0000313" key="2">
    <source>
        <dbReference type="Proteomes" id="UP000053370"/>
    </source>
</evidence>
<organism evidence="1">
    <name type="scientific">Flexilinea flocculi</name>
    <dbReference type="NCBI Taxonomy" id="1678840"/>
    <lineage>
        <taxon>Bacteria</taxon>
        <taxon>Bacillati</taxon>
        <taxon>Chloroflexota</taxon>
        <taxon>Anaerolineae</taxon>
        <taxon>Anaerolineales</taxon>
        <taxon>Anaerolineaceae</taxon>
        <taxon>Flexilinea</taxon>
    </lineage>
</organism>
<dbReference type="EMBL" id="DF968181">
    <property type="protein sequence ID" value="GAP41774.1"/>
    <property type="molecule type" value="Genomic_DNA"/>
</dbReference>
<name>A0A0S7BVJ2_9CHLR</name>
<protein>
    <recommendedName>
        <fullName evidence="3">HprK-related kinase B</fullName>
    </recommendedName>
</protein>
<keyword evidence="2" id="KW-1185">Reference proteome</keyword>
<dbReference type="Proteomes" id="UP000053370">
    <property type="component" value="Unassembled WGS sequence"/>
</dbReference>
<dbReference type="SUPFAM" id="SSF53795">
    <property type="entry name" value="PEP carboxykinase-like"/>
    <property type="match status" value="1"/>
</dbReference>
<gene>
    <name evidence="1" type="ORF">ATC1_131770</name>
</gene>
<sequence length="290" mass="32965">MSSLCTREVVFAGSRAVIECDGLIARRICDFIIPPDADRGNETTQSSVSFFLSANNSGNFSLFQNDELIWKGTDSGYLAEKFLSQLCWYFADRCNNGLLFHAGAVQYQENCILIPGKCGSGKTTLISWLVKQMGCKYLTDELVFFPFGKKVVQSFHRPLHLKKASLPVIQPFLDVDRIEEKYHISCQFSDLIAVPGNYSGESQIRKDTLKVILFPQYQYDSSVQWSSLTAAETSFHLMQNLVNARNLEGYGFSETTRLMNKVQGYLFTYSSFNQIYENILRVIHTEKKHT</sequence>